<dbReference type="GO" id="GO:0016787">
    <property type="term" value="F:hydrolase activity"/>
    <property type="evidence" value="ECO:0007669"/>
    <property type="project" value="UniProtKB-KW"/>
</dbReference>
<gene>
    <name evidence="2" type="ordered locus">Halru_0905</name>
</gene>
<dbReference type="InterPro" id="IPR029058">
    <property type="entry name" value="AB_hydrolase_fold"/>
</dbReference>
<dbReference type="GeneID" id="14375159"/>
<dbReference type="InterPro" id="IPR050261">
    <property type="entry name" value="FrsA_esterase"/>
</dbReference>
<dbReference type="RefSeq" id="WP_015300193.1">
    <property type="nucleotide sequence ID" value="NC_019964.1"/>
</dbReference>
<dbReference type="AlphaFoldDB" id="L0IBA5"/>
<reference evidence="2" key="1">
    <citation type="submission" date="2011-09" db="EMBL/GenBank/DDBJ databases">
        <title>Complete sequence of Halovivax ruber XH-70.</title>
        <authorList>
            <consortium name="US DOE Joint Genome Institute"/>
            <person name="Lucas S."/>
            <person name="Han J."/>
            <person name="Lapidus A."/>
            <person name="Cheng J.-F."/>
            <person name="Goodwin L."/>
            <person name="Pitluck S."/>
            <person name="Peters L."/>
            <person name="Mikhailova N."/>
            <person name="Davenport K."/>
            <person name="Detter J.C."/>
            <person name="Han C."/>
            <person name="Tapia R."/>
            <person name="Land M."/>
            <person name="Hauser L."/>
            <person name="Kyrpides N."/>
            <person name="Ivanova N."/>
            <person name="Pagani I."/>
            <person name="Sproer C."/>
            <person name="Anderson I."/>
            <person name="Woyke T."/>
        </authorList>
    </citation>
    <scope>NUCLEOTIDE SEQUENCE</scope>
    <source>
        <strain evidence="2">XH-70</strain>
    </source>
</reference>
<dbReference type="Proteomes" id="UP000010846">
    <property type="component" value="Chromosome"/>
</dbReference>
<name>L0IBA5_HALRX</name>
<sequence length="219" mass="23175">MDDSNPSTTGSDSFRTIDVGDVELEGDLRVPEGASGLVLFAHGSGSSRHSPRNNFVAERLRDRGVGTLLFDLLTEAEDRDPDARFDIDLLTERLVGATEWVRERSDVGDLAVGYFGSSTGAAAALRAAARPETDVGAVVSRGGRVDMAEAVLGDVTAATLFVVGGADHPVREWNEAAFEQLGGDRSLEVVPGAGHLFEGEGQLETVADHAADWFAEHLA</sequence>
<dbReference type="Gene3D" id="3.40.50.1820">
    <property type="entry name" value="alpha/beta hydrolase"/>
    <property type="match status" value="1"/>
</dbReference>
<evidence type="ECO:0000259" key="1">
    <source>
        <dbReference type="Pfam" id="PF01738"/>
    </source>
</evidence>
<accession>L0IBA5</accession>
<dbReference type="EMBL" id="CP003050">
    <property type="protein sequence ID" value="AGB15526.1"/>
    <property type="molecule type" value="Genomic_DNA"/>
</dbReference>
<evidence type="ECO:0000313" key="2">
    <source>
        <dbReference type="EMBL" id="AGB15526.1"/>
    </source>
</evidence>
<dbReference type="eggNOG" id="arCOG06847">
    <property type="taxonomic scope" value="Archaea"/>
</dbReference>
<evidence type="ECO:0000313" key="3">
    <source>
        <dbReference type="Proteomes" id="UP000010846"/>
    </source>
</evidence>
<protein>
    <submittedName>
        <fullName evidence="2">Dienelactone hydrolase-like enzyme</fullName>
    </submittedName>
</protein>
<dbReference type="PANTHER" id="PTHR22946">
    <property type="entry name" value="DIENELACTONE HYDROLASE DOMAIN-CONTAINING PROTEIN-RELATED"/>
    <property type="match status" value="1"/>
</dbReference>
<organism evidence="2 3">
    <name type="scientific">Halovivax ruber (strain DSM 18193 / JCM 13892 / XH-70)</name>
    <dbReference type="NCBI Taxonomy" id="797302"/>
    <lineage>
        <taxon>Archaea</taxon>
        <taxon>Methanobacteriati</taxon>
        <taxon>Methanobacteriota</taxon>
        <taxon>Stenosarchaea group</taxon>
        <taxon>Halobacteria</taxon>
        <taxon>Halobacteriales</taxon>
        <taxon>Natrialbaceae</taxon>
        <taxon>Halovivax</taxon>
    </lineage>
</organism>
<dbReference type="HOGENOM" id="CLU_082991_0_0_2"/>
<dbReference type="SUPFAM" id="SSF53474">
    <property type="entry name" value="alpha/beta-Hydrolases"/>
    <property type="match status" value="1"/>
</dbReference>
<keyword evidence="3" id="KW-1185">Reference proteome</keyword>
<dbReference type="KEGG" id="hru:Halru_0905"/>
<dbReference type="OrthoDB" id="12087at2157"/>
<dbReference type="Pfam" id="PF01738">
    <property type="entry name" value="DLH"/>
    <property type="match status" value="1"/>
</dbReference>
<feature type="domain" description="Dienelactone hydrolase" evidence="1">
    <location>
        <begin position="90"/>
        <end position="203"/>
    </location>
</feature>
<proteinExistence type="predicted"/>
<dbReference type="InterPro" id="IPR002925">
    <property type="entry name" value="Dienelactn_hydro"/>
</dbReference>
<dbReference type="STRING" id="797302.Halru_0905"/>
<keyword evidence="2" id="KW-0378">Hydrolase</keyword>